<dbReference type="PANTHER" id="PTHR36173:SF2">
    <property type="entry name" value="RIBONUCLEASE VAPC16"/>
    <property type="match status" value="1"/>
</dbReference>
<dbReference type="Proteomes" id="UP001202248">
    <property type="component" value="Unassembled WGS sequence"/>
</dbReference>
<keyword evidence="2" id="KW-1185">Reference proteome</keyword>
<sequence length="70" mass="8181">MKYLLDTHYMIWTIMESRRIPKKSIDIITDPANEMIVSVISFWEISLKSSLGKIHLQHVAPQDLPQLCKK</sequence>
<dbReference type="EMBL" id="JAKWBL010000001">
    <property type="protein sequence ID" value="MCH5596667.1"/>
    <property type="molecule type" value="Genomic_DNA"/>
</dbReference>
<comment type="caution">
    <text evidence="1">The sequence shown here is derived from an EMBL/GenBank/DDBJ whole genome shotgun (WGS) entry which is preliminary data.</text>
</comment>
<name>A0ABS9SE79_9BACT</name>
<dbReference type="SUPFAM" id="SSF88723">
    <property type="entry name" value="PIN domain-like"/>
    <property type="match status" value="1"/>
</dbReference>
<dbReference type="InterPro" id="IPR029060">
    <property type="entry name" value="PIN-like_dom_sf"/>
</dbReference>
<evidence type="ECO:0008006" key="3">
    <source>
        <dbReference type="Google" id="ProtNLM"/>
    </source>
</evidence>
<evidence type="ECO:0000313" key="2">
    <source>
        <dbReference type="Proteomes" id="UP001202248"/>
    </source>
</evidence>
<dbReference type="PANTHER" id="PTHR36173">
    <property type="entry name" value="RIBONUCLEASE VAPC16-RELATED"/>
    <property type="match status" value="1"/>
</dbReference>
<dbReference type="RefSeq" id="WP_240826041.1">
    <property type="nucleotide sequence ID" value="NZ_JAKWBL010000001.1"/>
</dbReference>
<reference evidence="1 2" key="1">
    <citation type="submission" date="2022-02" db="EMBL/GenBank/DDBJ databases">
        <authorList>
            <person name="Min J."/>
        </authorList>
    </citation>
    <scope>NUCLEOTIDE SEQUENCE [LARGE SCALE GENOMIC DNA]</scope>
    <source>
        <strain evidence="1 2">GR10-1</strain>
    </source>
</reference>
<organism evidence="1 2">
    <name type="scientific">Niabella ginsengisoli</name>
    <dbReference type="NCBI Taxonomy" id="522298"/>
    <lineage>
        <taxon>Bacteria</taxon>
        <taxon>Pseudomonadati</taxon>
        <taxon>Bacteroidota</taxon>
        <taxon>Chitinophagia</taxon>
        <taxon>Chitinophagales</taxon>
        <taxon>Chitinophagaceae</taxon>
        <taxon>Niabella</taxon>
    </lineage>
</organism>
<dbReference type="InterPro" id="IPR052919">
    <property type="entry name" value="TA_system_RNase"/>
</dbReference>
<gene>
    <name evidence="1" type="ORF">MKP09_01375</name>
</gene>
<accession>A0ABS9SE79</accession>
<evidence type="ECO:0000313" key="1">
    <source>
        <dbReference type="EMBL" id="MCH5596667.1"/>
    </source>
</evidence>
<protein>
    <recommendedName>
        <fullName evidence="3">Type II toxin-antitoxin system VapC family toxin</fullName>
    </recommendedName>
</protein>
<proteinExistence type="predicted"/>